<gene>
    <name evidence="1" type="ORF">Cboi01_000290200</name>
</gene>
<protein>
    <submittedName>
        <fullName evidence="1">Unnamed protein product</fullName>
    </submittedName>
</protein>
<evidence type="ECO:0000313" key="1">
    <source>
        <dbReference type="EMBL" id="GME92827.1"/>
    </source>
</evidence>
<accession>A0ACB5TQG7</accession>
<dbReference type="EMBL" id="BSXV01001434">
    <property type="protein sequence ID" value="GME92827.1"/>
    <property type="molecule type" value="Genomic_DNA"/>
</dbReference>
<keyword evidence="2" id="KW-1185">Reference proteome</keyword>
<reference evidence="1" key="1">
    <citation type="submission" date="2023-04" db="EMBL/GenBank/DDBJ databases">
        <title>Candida boidinii NBRC 1967.</title>
        <authorList>
            <person name="Ichikawa N."/>
            <person name="Sato H."/>
            <person name="Tonouchi N."/>
        </authorList>
    </citation>
    <scope>NUCLEOTIDE SEQUENCE</scope>
    <source>
        <strain evidence="1">NBRC 1967</strain>
    </source>
</reference>
<name>A0ACB5TQG7_CANBO</name>
<organism evidence="1 2">
    <name type="scientific">Candida boidinii</name>
    <name type="common">Yeast</name>
    <dbReference type="NCBI Taxonomy" id="5477"/>
    <lineage>
        <taxon>Eukaryota</taxon>
        <taxon>Fungi</taxon>
        <taxon>Dikarya</taxon>
        <taxon>Ascomycota</taxon>
        <taxon>Saccharomycotina</taxon>
        <taxon>Pichiomycetes</taxon>
        <taxon>Pichiales</taxon>
        <taxon>Pichiaceae</taxon>
        <taxon>Ogataea</taxon>
        <taxon>Ogataea/Candida clade</taxon>
    </lineage>
</organism>
<comment type="caution">
    <text evidence="1">The sequence shown here is derived from an EMBL/GenBank/DDBJ whole genome shotgun (WGS) entry which is preliminary data.</text>
</comment>
<proteinExistence type="predicted"/>
<sequence>MADKTPPKKLLRDKSLLRDFEIFEDTEDLKLIISLDSESLKLKKKTDSSFESPSETDKNSHSKSIKSSECRRSLFEPDPK</sequence>
<dbReference type="Proteomes" id="UP001165101">
    <property type="component" value="Unassembled WGS sequence"/>
</dbReference>
<evidence type="ECO:0000313" key="2">
    <source>
        <dbReference type="Proteomes" id="UP001165101"/>
    </source>
</evidence>